<evidence type="ECO:0000256" key="1">
    <source>
        <dbReference type="ARBA" id="ARBA00004496"/>
    </source>
</evidence>
<protein>
    <submittedName>
        <fullName evidence="8">Septum site-determining protein DivIVA</fullName>
    </submittedName>
</protein>
<evidence type="ECO:0000313" key="8">
    <source>
        <dbReference type="EMBL" id="QSQ09798.1"/>
    </source>
</evidence>
<evidence type="ECO:0000256" key="2">
    <source>
        <dbReference type="ARBA" id="ARBA00009008"/>
    </source>
</evidence>
<dbReference type="EMBL" id="CP059066">
    <property type="protein sequence ID" value="QSQ09798.1"/>
    <property type="molecule type" value="Genomic_DNA"/>
</dbReference>
<keyword evidence="9" id="KW-1185">Reference proteome</keyword>
<dbReference type="RefSeq" id="WP_206707134.1">
    <property type="nucleotide sequence ID" value="NZ_CP059066.1"/>
</dbReference>
<comment type="subcellular location">
    <subcellularLocation>
        <location evidence="1">Cytoplasm</location>
    </subcellularLocation>
</comment>
<dbReference type="GO" id="GO:0005737">
    <property type="term" value="C:cytoplasm"/>
    <property type="evidence" value="ECO:0007669"/>
    <property type="project" value="UniProtKB-SubCell"/>
</dbReference>
<dbReference type="InterPro" id="IPR019933">
    <property type="entry name" value="DivIVA_domain"/>
</dbReference>
<sequence>MSVTLTPLDIQKKSFKKGFRGYVKQEVDEFIEKVRVDYERLYKENAEMKELLEELKEKINHYRNIEDTLQNTLILAQQTAEEVKANAKKERELIIREAEEQAKKILQSANLKVVDVNREYQEALKEFNIFKTRFITFLKAQLEMIEAGEWPEKINTEGGDQEHKNGE</sequence>
<dbReference type="KEGG" id="kme:H0A61_02179"/>
<keyword evidence="5 7" id="KW-0175">Coiled coil</keyword>
<evidence type="ECO:0000256" key="5">
    <source>
        <dbReference type="ARBA" id="ARBA00023054"/>
    </source>
</evidence>
<dbReference type="InterPro" id="IPR007793">
    <property type="entry name" value="DivIVA_fam"/>
</dbReference>
<dbReference type="Pfam" id="PF05103">
    <property type="entry name" value="DivIVA"/>
    <property type="match status" value="1"/>
</dbReference>
<keyword evidence="6" id="KW-0131">Cell cycle</keyword>
<evidence type="ECO:0000313" key="9">
    <source>
        <dbReference type="Proteomes" id="UP000662904"/>
    </source>
</evidence>
<evidence type="ECO:0000256" key="4">
    <source>
        <dbReference type="ARBA" id="ARBA00022618"/>
    </source>
</evidence>
<proteinExistence type="inferred from homology"/>
<dbReference type="GO" id="GO:0051301">
    <property type="term" value="P:cell division"/>
    <property type="evidence" value="ECO:0007669"/>
    <property type="project" value="UniProtKB-KW"/>
</dbReference>
<comment type="similarity">
    <text evidence="2">Belongs to the DivIVA family.</text>
</comment>
<feature type="coiled-coil region" evidence="7">
    <location>
        <begin position="31"/>
        <end position="126"/>
    </location>
</feature>
<dbReference type="Gene3D" id="6.10.250.660">
    <property type="match status" value="1"/>
</dbReference>
<evidence type="ECO:0000256" key="6">
    <source>
        <dbReference type="ARBA" id="ARBA00023306"/>
    </source>
</evidence>
<dbReference type="PANTHER" id="PTHR35794">
    <property type="entry name" value="CELL DIVISION PROTEIN DIVIVA"/>
    <property type="match status" value="1"/>
</dbReference>
<dbReference type="NCBIfam" id="TIGR03544">
    <property type="entry name" value="DivI1A_domain"/>
    <property type="match status" value="1"/>
</dbReference>
<keyword evidence="4" id="KW-0132">Cell division</keyword>
<keyword evidence="3" id="KW-0963">Cytoplasm</keyword>
<reference evidence="8" key="1">
    <citation type="submission" date="2020-07" db="EMBL/GenBank/DDBJ databases">
        <title>Koleobacter methoxysyntrophicus gen. nov., sp. nov., a novel anaerobic bacterium isolated from deep subsurface oil field and proposal of Koleobacterales ord. nov. in the phylum Firmicutes.</title>
        <authorList>
            <person name="Sakamoto S."/>
            <person name="Tamaki H."/>
        </authorList>
    </citation>
    <scope>NUCLEOTIDE SEQUENCE</scope>
    <source>
        <strain evidence="8">NRmbB1</strain>
    </source>
</reference>
<evidence type="ECO:0000256" key="7">
    <source>
        <dbReference type="SAM" id="Coils"/>
    </source>
</evidence>
<gene>
    <name evidence="8" type="primary">divIVA</name>
    <name evidence="8" type="ORF">H0A61_02179</name>
</gene>
<accession>A0A8A0RQG6</accession>
<evidence type="ECO:0000256" key="3">
    <source>
        <dbReference type="ARBA" id="ARBA00022490"/>
    </source>
</evidence>
<dbReference type="Proteomes" id="UP000662904">
    <property type="component" value="Chromosome"/>
</dbReference>
<name>A0A8A0RQG6_9FIRM</name>
<organism evidence="8 9">
    <name type="scientific">Koleobacter methoxysyntrophicus</name>
    <dbReference type="NCBI Taxonomy" id="2751313"/>
    <lineage>
        <taxon>Bacteria</taxon>
        <taxon>Bacillati</taxon>
        <taxon>Bacillota</taxon>
        <taxon>Clostridia</taxon>
        <taxon>Koleobacterales</taxon>
        <taxon>Koleobacteraceae</taxon>
        <taxon>Koleobacter</taxon>
    </lineage>
</organism>
<dbReference type="PANTHER" id="PTHR35794:SF2">
    <property type="entry name" value="CELL DIVISION PROTEIN DIVIVA"/>
    <property type="match status" value="1"/>
</dbReference>
<dbReference type="AlphaFoldDB" id="A0A8A0RQG6"/>